<dbReference type="PANTHER" id="PTHR45453:SF1">
    <property type="entry name" value="PHOSPHATE REGULON SENSOR PROTEIN PHOR"/>
    <property type="match status" value="1"/>
</dbReference>
<dbReference type="Proteomes" id="UP001219901">
    <property type="component" value="Chromosome"/>
</dbReference>
<keyword evidence="3" id="KW-0597">Phosphoprotein</keyword>
<dbReference type="Pfam" id="PF00512">
    <property type="entry name" value="HisKA"/>
    <property type="match status" value="1"/>
</dbReference>
<dbReference type="InterPro" id="IPR004358">
    <property type="entry name" value="Sig_transdc_His_kin-like_C"/>
</dbReference>
<reference evidence="11" key="3">
    <citation type="submission" date="2023-06" db="EMBL/GenBank/DDBJ databases">
        <title>Pangenomics reveal diversification of enzyme families and niche specialization in globally abundant SAR202 bacteria.</title>
        <authorList>
            <person name="Saw J.H.W."/>
        </authorList>
    </citation>
    <scope>NUCLEOTIDE SEQUENCE [LARGE SCALE GENOMIC DNA]</scope>
    <source>
        <strain evidence="11">JH1073</strain>
    </source>
</reference>
<dbReference type="EMBL" id="CP046147">
    <property type="protein sequence ID" value="WFG39720.1"/>
    <property type="molecule type" value="Genomic_DNA"/>
</dbReference>
<reference evidence="11 12" key="1">
    <citation type="submission" date="2019-11" db="EMBL/GenBank/DDBJ databases">
        <authorList>
            <person name="Cho J.-C."/>
        </authorList>
    </citation>
    <scope>NUCLEOTIDE SEQUENCE [LARGE SCALE GENOMIC DNA]</scope>
    <source>
        <strain evidence="10 11">JH1073</strain>
        <strain evidence="9 12">JH702</strain>
    </source>
</reference>
<evidence type="ECO:0000313" key="9">
    <source>
        <dbReference type="EMBL" id="MDG0865529.1"/>
    </source>
</evidence>
<reference evidence="10" key="2">
    <citation type="journal article" date="2023" name="Nat. Commun.">
        <title>Cultivation of marine bacteria of the SAR202 clade.</title>
        <authorList>
            <person name="Lim Y."/>
            <person name="Seo J.H."/>
            <person name="Giovannoni S.J."/>
            <person name="Kang I."/>
            <person name="Cho J.C."/>
        </authorList>
    </citation>
    <scope>NUCLEOTIDE SEQUENCE</scope>
    <source>
        <strain evidence="10">JH1073</strain>
    </source>
</reference>
<keyword evidence="4" id="KW-0808">Transferase</keyword>
<dbReference type="SMART" id="SM00388">
    <property type="entry name" value="HisKA"/>
    <property type="match status" value="1"/>
</dbReference>
<evidence type="ECO:0000259" key="8">
    <source>
        <dbReference type="PROSITE" id="PS50109"/>
    </source>
</evidence>
<dbReference type="InterPro" id="IPR035965">
    <property type="entry name" value="PAS-like_dom_sf"/>
</dbReference>
<accession>A0AAJ5ZHY3</accession>
<gene>
    <name evidence="9" type="ORF">GKO46_00375</name>
    <name evidence="10" type="ORF">GKO48_08845</name>
</gene>
<dbReference type="SUPFAM" id="SSF55781">
    <property type="entry name" value="GAF domain-like"/>
    <property type="match status" value="2"/>
</dbReference>
<dbReference type="Gene3D" id="3.30.565.10">
    <property type="entry name" value="Histidine kinase-like ATPase, C-terminal domain"/>
    <property type="match status" value="1"/>
</dbReference>
<dbReference type="InterPro" id="IPR003594">
    <property type="entry name" value="HATPase_dom"/>
</dbReference>
<dbReference type="CDD" id="cd00130">
    <property type="entry name" value="PAS"/>
    <property type="match status" value="1"/>
</dbReference>
<protein>
    <recommendedName>
        <fullName evidence="2">histidine kinase</fullName>
        <ecNumber evidence="2">2.7.13.3</ecNumber>
    </recommendedName>
</protein>
<dbReference type="SUPFAM" id="SSF55874">
    <property type="entry name" value="ATPase domain of HSP90 chaperone/DNA topoisomerase II/histidine kinase"/>
    <property type="match status" value="1"/>
</dbReference>
<comment type="catalytic activity">
    <reaction evidence="1">
        <text>ATP + protein L-histidine = ADP + protein N-phospho-L-histidine.</text>
        <dbReference type="EC" id="2.7.13.3"/>
    </reaction>
</comment>
<evidence type="ECO:0000256" key="2">
    <source>
        <dbReference type="ARBA" id="ARBA00012438"/>
    </source>
</evidence>
<dbReference type="InterPro" id="IPR005467">
    <property type="entry name" value="His_kinase_dom"/>
</dbReference>
<dbReference type="SMART" id="SM00065">
    <property type="entry name" value="GAF"/>
    <property type="match status" value="2"/>
</dbReference>
<dbReference type="SUPFAM" id="SSF55785">
    <property type="entry name" value="PYP-like sensor domain (PAS domain)"/>
    <property type="match status" value="1"/>
</dbReference>
<proteinExistence type="predicted"/>
<dbReference type="Gene3D" id="3.30.450.20">
    <property type="entry name" value="PAS domain"/>
    <property type="match status" value="1"/>
</dbReference>
<dbReference type="Gene3D" id="3.30.450.40">
    <property type="match status" value="2"/>
</dbReference>
<dbReference type="GO" id="GO:0004721">
    <property type="term" value="F:phosphoprotein phosphatase activity"/>
    <property type="evidence" value="ECO:0007669"/>
    <property type="project" value="TreeGrafter"/>
</dbReference>
<dbReference type="Pfam" id="PF02518">
    <property type="entry name" value="HATPase_c"/>
    <property type="match status" value="1"/>
</dbReference>
<evidence type="ECO:0000256" key="3">
    <source>
        <dbReference type="ARBA" id="ARBA00022553"/>
    </source>
</evidence>
<dbReference type="EMBL" id="WMBE01000001">
    <property type="protein sequence ID" value="MDG0865529.1"/>
    <property type="molecule type" value="Genomic_DNA"/>
</dbReference>
<dbReference type="InterPro" id="IPR050351">
    <property type="entry name" value="BphY/WalK/GraS-like"/>
</dbReference>
<dbReference type="Gene3D" id="1.10.287.130">
    <property type="match status" value="1"/>
</dbReference>
<organism evidence="10 11">
    <name type="scientific">Candidatus Lucifugimonas marina</name>
    <dbReference type="NCBI Taxonomy" id="3038979"/>
    <lineage>
        <taxon>Bacteria</taxon>
        <taxon>Bacillati</taxon>
        <taxon>Chloroflexota</taxon>
        <taxon>Dehalococcoidia</taxon>
        <taxon>SAR202 cluster</taxon>
        <taxon>Candidatus Lucifugimonadales</taxon>
        <taxon>Candidatus Lucifugimonadaceae</taxon>
        <taxon>Candidatus Lucifugimonas</taxon>
    </lineage>
</organism>
<evidence type="ECO:0000256" key="7">
    <source>
        <dbReference type="ARBA" id="ARBA00023136"/>
    </source>
</evidence>
<keyword evidence="6" id="KW-0902">Two-component regulatory system</keyword>
<name>A0AAJ5ZHY3_9CHLR</name>
<feature type="domain" description="Histidine kinase" evidence="8">
    <location>
        <begin position="622"/>
        <end position="841"/>
    </location>
</feature>
<dbReference type="GO" id="GO:0016036">
    <property type="term" value="P:cellular response to phosphate starvation"/>
    <property type="evidence" value="ECO:0007669"/>
    <property type="project" value="TreeGrafter"/>
</dbReference>
<dbReference type="InterPro" id="IPR036890">
    <property type="entry name" value="HATPase_C_sf"/>
</dbReference>
<keyword evidence="7" id="KW-0472">Membrane</keyword>
<evidence type="ECO:0000313" key="10">
    <source>
        <dbReference type="EMBL" id="WFG39720.1"/>
    </source>
</evidence>
<dbReference type="PRINTS" id="PR00344">
    <property type="entry name" value="BCTRLSENSOR"/>
</dbReference>
<evidence type="ECO:0000256" key="6">
    <source>
        <dbReference type="ARBA" id="ARBA00023012"/>
    </source>
</evidence>
<dbReference type="InterPro" id="IPR000014">
    <property type="entry name" value="PAS"/>
</dbReference>
<dbReference type="InterPro" id="IPR003661">
    <property type="entry name" value="HisK_dim/P_dom"/>
</dbReference>
<dbReference type="SUPFAM" id="SSF47384">
    <property type="entry name" value="Homodimeric domain of signal transducing histidine kinase"/>
    <property type="match status" value="1"/>
</dbReference>
<dbReference type="InterPro" id="IPR029016">
    <property type="entry name" value="GAF-like_dom_sf"/>
</dbReference>
<evidence type="ECO:0000256" key="1">
    <source>
        <dbReference type="ARBA" id="ARBA00000085"/>
    </source>
</evidence>
<dbReference type="InterPro" id="IPR003018">
    <property type="entry name" value="GAF"/>
</dbReference>
<evidence type="ECO:0000313" key="12">
    <source>
        <dbReference type="Proteomes" id="UP001321249"/>
    </source>
</evidence>
<dbReference type="CDD" id="cd00082">
    <property type="entry name" value="HisKA"/>
    <property type="match status" value="1"/>
</dbReference>
<dbReference type="PROSITE" id="PS50109">
    <property type="entry name" value="HIS_KIN"/>
    <property type="match status" value="1"/>
</dbReference>
<dbReference type="EC" id="2.7.13.3" evidence="2"/>
<evidence type="ECO:0000256" key="4">
    <source>
        <dbReference type="ARBA" id="ARBA00022679"/>
    </source>
</evidence>
<keyword evidence="5" id="KW-0418">Kinase</keyword>
<dbReference type="RefSeq" id="WP_342823711.1">
    <property type="nucleotide sequence ID" value="NZ_CP046146.1"/>
</dbReference>
<keyword evidence="11" id="KW-1185">Reference proteome</keyword>
<sequence>MSSTQLENGQTGKKAPRIELRMLSFDLDDRTNIARFLTDAGFSIRNESAANLERFESRVADDEWDLIFVDARSPLEIVSEVISLVHQYAPRVPVFGVIEANQENQTHLMELGIVDLFESDDLIRMPNSVTRELGAKADRELAQEAQRLRSEIKIVGDERAVLAELGRLVSSSLDIGLVYEQVIAQVKKLIPAESAAIAIADVESDSVTFEHVTGKILPGFEQGTVIPMSSFTDADQLARFVLVLDTDLLNEMRSEFPGIGDLIDAGVRSAMSTPLIHRDEVVGLLAVTSSEENAYGPEHVEAAERISAQISGALANSRLHSRITRIAHIREILVQIGRDASSARDTKALYASVFKHLRELFPVDRGVVALINESSNALKIDHLDGVSIDGLEEGTSLQLDDLSDVILSQSESHNIDNFADQKPTDPTGGILAAAGLRSNLRTPLRTRDSVIGLISVSSSDDHAYTAGNLGLLERVADQISPVIESLNLLERVQSLAATVERTLDLVAISDLEGITSYINPAGLQLLNIEDNSSGVNVDLTDFISPEVAEVIRTSGLGQAEILGGWQTEISITPKDVDYSIPVEIQLVPVRSVDNQMIAVNVFMRDIRDREAVQVERREFVSTVSHELRTPLTSMKMYTDMLGEGDAGELSDQQQRLVNNMKSTVDRLSRMVDDLNVVSMLEAGRFSLQSEAFDMDDLIVSAIEIAEPNFAERGITVRIEQPSTPAIVDADKERILQVLVNLLINAAKYADADSVAVVSLSVDEQEVRVEVADQGPGIEANELSAVFESFYRSKSARISRVSGSGLGLSIARGFIEAQGGRIWAESTVGEGSKFIFTLPLVLS</sequence>
<dbReference type="GO" id="GO:0000155">
    <property type="term" value="F:phosphorelay sensor kinase activity"/>
    <property type="evidence" value="ECO:0007669"/>
    <property type="project" value="InterPro"/>
</dbReference>
<dbReference type="AlphaFoldDB" id="A0AAJ5ZHY3"/>
<dbReference type="Pfam" id="PF01590">
    <property type="entry name" value="GAF"/>
    <property type="match status" value="1"/>
</dbReference>
<dbReference type="GO" id="GO:0005886">
    <property type="term" value="C:plasma membrane"/>
    <property type="evidence" value="ECO:0007669"/>
    <property type="project" value="TreeGrafter"/>
</dbReference>
<dbReference type="FunFam" id="3.30.565.10:FF:000006">
    <property type="entry name" value="Sensor histidine kinase WalK"/>
    <property type="match status" value="1"/>
</dbReference>
<dbReference type="Pfam" id="PF13185">
    <property type="entry name" value="GAF_2"/>
    <property type="match status" value="1"/>
</dbReference>
<dbReference type="PANTHER" id="PTHR45453">
    <property type="entry name" value="PHOSPHATE REGULON SENSOR PROTEIN PHOR"/>
    <property type="match status" value="1"/>
</dbReference>
<evidence type="ECO:0000256" key="5">
    <source>
        <dbReference type="ARBA" id="ARBA00022777"/>
    </source>
</evidence>
<dbReference type="SMART" id="SM00387">
    <property type="entry name" value="HATPase_c"/>
    <property type="match status" value="1"/>
</dbReference>
<dbReference type="CDD" id="cd00075">
    <property type="entry name" value="HATPase"/>
    <property type="match status" value="1"/>
</dbReference>
<dbReference type="InterPro" id="IPR036097">
    <property type="entry name" value="HisK_dim/P_sf"/>
</dbReference>
<dbReference type="Proteomes" id="UP001321249">
    <property type="component" value="Unassembled WGS sequence"/>
</dbReference>
<evidence type="ECO:0000313" key="11">
    <source>
        <dbReference type="Proteomes" id="UP001219901"/>
    </source>
</evidence>